<protein>
    <submittedName>
        <fullName evidence="2">Uncharacterized protein</fullName>
    </submittedName>
</protein>
<comment type="caution">
    <text evidence="2">The sequence shown here is derived from an EMBL/GenBank/DDBJ whole genome shotgun (WGS) entry which is preliminary data.</text>
</comment>
<evidence type="ECO:0000313" key="2">
    <source>
        <dbReference type="EMBL" id="KAJ7744180.1"/>
    </source>
</evidence>
<gene>
    <name evidence="2" type="ORF">B0H16DRAFT_995457</name>
</gene>
<sequence>MSDRDLYSRLLLAKGHGYPLSCPQPSDDLPPPCRTRGIEIGDVGVLTSDGSFDVFFNICRGRDDPVNRDGVPPGFEPVDLRSGDVTSRESYHRPGSHISNTTMKKRRLDVDAELDNVFSPVGVGAVIEVSTASKKAAVLLLPDGASRLNLRFLNKFRQLALKHAKSWYAFVTGLGTMLENGELYLITGVDKSAAWGVAAAESQSEDCNISLKLKAAQVGSTTGSYAWQWESGGEFADLGPRRPPGESPSIQNQTVFLRGFRIAIHSLA</sequence>
<keyword evidence="3" id="KW-1185">Reference proteome</keyword>
<accession>A0AAD7IKE0</accession>
<reference evidence="2" key="1">
    <citation type="submission" date="2023-03" db="EMBL/GenBank/DDBJ databases">
        <title>Massive genome expansion in bonnet fungi (Mycena s.s.) driven by repeated elements and novel gene families across ecological guilds.</title>
        <authorList>
            <consortium name="Lawrence Berkeley National Laboratory"/>
            <person name="Harder C.B."/>
            <person name="Miyauchi S."/>
            <person name="Viragh M."/>
            <person name="Kuo A."/>
            <person name="Thoen E."/>
            <person name="Andreopoulos B."/>
            <person name="Lu D."/>
            <person name="Skrede I."/>
            <person name="Drula E."/>
            <person name="Henrissat B."/>
            <person name="Morin E."/>
            <person name="Kohler A."/>
            <person name="Barry K."/>
            <person name="LaButti K."/>
            <person name="Morin E."/>
            <person name="Salamov A."/>
            <person name="Lipzen A."/>
            <person name="Mereny Z."/>
            <person name="Hegedus B."/>
            <person name="Baldrian P."/>
            <person name="Stursova M."/>
            <person name="Weitz H."/>
            <person name="Taylor A."/>
            <person name="Grigoriev I.V."/>
            <person name="Nagy L.G."/>
            <person name="Martin F."/>
            <person name="Kauserud H."/>
        </authorList>
    </citation>
    <scope>NUCLEOTIDE SEQUENCE</scope>
    <source>
        <strain evidence="2">CBHHK182m</strain>
    </source>
</reference>
<name>A0AAD7IKE0_9AGAR</name>
<organism evidence="2 3">
    <name type="scientific">Mycena metata</name>
    <dbReference type="NCBI Taxonomy" id="1033252"/>
    <lineage>
        <taxon>Eukaryota</taxon>
        <taxon>Fungi</taxon>
        <taxon>Dikarya</taxon>
        <taxon>Basidiomycota</taxon>
        <taxon>Agaricomycotina</taxon>
        <taxon>Agaricomycetes</taxon>
        <taxon>Agaricomycetidae</taxon>
        <taxon>Agaricales</taxon>
        <taxon>Marasmiineae</taxon>
        <taxon>Mycenaceae</taxon>
        <taxon>Mycena</taxon>
    </lineage>
</organism>
<feature type="region of interest" description="Disordered" evidence="1">
    <location>
        <begin position="67"/>
        <end position="100"/>
    </location>
</feature>
<dbReference type="AlphaFoldDB" id="A0AAD7IKE0"/>
<dbReference type="EMBL" id="JARKIB010000088">
    <property type="protein sequence ID" value="KAJ7744180.1"/>
    <property type="molecule type" value="Genomic_DNA"/>
</dbReference>
<feature type="compositionally biased region" description="Basic and acidic residues" evidence="1">
    <location>
        <begin position="78"/>
        <end position="92"/>
    </location>
</feature>
<dbReference type="Proteomes" id="UP001215598">
    <property type="component" value="Unassembled WGS sequence"/>
</dbReference>
<evidence type="ECO:0000313" key="3">
    <source>
        <dbReference type="Proteomes" id="UP001215598"/>
    </source>
</evidence>
<proteinExistence type="predicted"/>
<evidence type="ECO:0000256" key="1">
    <source>
        <dbReference type="SAM" id="MobiDB-lite"/>
    </source>
</evidence>